<name>A0A0A9FCY8_ARUDO</name>
<proteinExistence type="predicted"/>
<reference evidence="2" key="1">
    <citation type="submission" date="2014-09" db="EMBL/GenBank/DDBJ databases">
        <authorList>
            <person name="Magalhaes I.L.F."/>
            <person name="Oliveira U."/>
            <person name="Santos F.R."/>
            <person name="Vidigal T.H.D.A."/>
            <person name="Brescovit A.D."/>
            <person name="Santos A.J."/>
        </authorList>
    </citation>
    <scope>NUCLEOTIDE SEQUENCE</scope>
    <source>
        <tissue evidence="2">Shoot tissue taken approximately 20 cm above the soil surface</tissue>
    </source>
</reference>
<feature type="region of interest" description="Disordered" evidence="1">
    <location>
        <begin position="1"/>
        <end position="67"/>
    </location>
</feature>
<dbReference type="AlphaFoldDB" id="A0A0A9FCY8"/>
<accession>A0A0A9FCY8</accession>
<evidence type="ECO:0000256" key="1">
    <source>
        <dbReference type="SAM" id="MobiDB-lite"/>
    </source>
</evidence>
<feature type="compositionally biased region" description="Pro residues" evidence="1">
    <location>
        <begin position="13"/>
        <end position="22"/>
    </location>
</feature>
<dbReference type="EMBL" id="GBRH01189885">
    <property type="protein sequence ID" value="JAE08011.1"/>
    <property type="molecule type" value="Transcribed_RNA"/>
</dbReference>
<protein>
    <submittedName>
        <fullName evidence="2">Uncharacterized protein</fullName>
    </submittedName>
</protein>
<sequence>MAGRRHRRQNPAPGRPQSPPPGEDGKGAATRASSSPRTKKEPLFRNQLQEREEMGALEGLLGRAERE</sequence>
<evidence type="ECO:0000313" key="2">
    <source>
        <dbReference type="EMBL" id="JAE08011.1"/>
    </source>
</evidence>
<feature type="compositionally biased region" description="Basic and acidic residues" evidence="1">
    <location>
        <begin position="38"/>
        <end position="54"/>
    </location>
</feature>
<reference evidence="2" key="2">
    <citation type="journal article" date="2015" name="Data Brief">
        <title>Shoot transcriptome of the giant reed, Arundo donax.</title>
        <authorList>
            <person name="Barrero R.A."/>
            <person name="Guerrero F.D."/>
            <person name="Moolhuijzen P."/>
            <person name="Goolsby J.A."/>
            <person name="Tidwell J."/>
            <person name="Bellgard S.E."/>
            <person name="Bellgard M.I."/>
        </authorList>
    </citation>
    <scope>NUCLEOTIDE SEQUENCE</scope>
    <source>
        <tissue evidence="2">Shoot tissue taken approximately 20 cm above the soil surface</tissue>
    </source>
</reference>
<organism evidence="2">
    <name type="scientific">Arundo donax</name>
    <name type="common">Giant reed</name>
    <name type="synonym">Donax arundinaceus</name>
    <dbReference type="NCBI Taxonomy" id="35708"/>
    <lineage>
        <taxon>Eukaryota</taxon>
        <taxon>Viridiplantae</taxon>
        <taxon>Streptophyta</taxon>
        <taxon>Embryophyta</taxon>
        <taxon>Tracheophyta</taxon>
        <taxon>Spermatophyta</taxon>
        <taxon>Magnoliopsida</taxon>
        <taxon>Liliopsida</taxon>
        <taxon>Poales</taxon>
        <taxon>Poaceae</taxon>
        <taxon>PACMAD clade</taxon>
        <taxon>Arundinoideae</taxon>
        <taxon>Arundineae</taxon>
        <taxon>Arundo</taxon>
    </lineage>
</organism>